<accession>A0A2U1B898</accession>
<reference evidence="2 3" key="1">
    <citation type="submission" date="2018-04" db="EMBL/GenBank/DDBJ databases">
        <title>Genomic Encyclopedia of Type Strains, Phase IV (KMG-IV): sequencing the most valuable type-strain genomes for metagenomic binning, comparative biology and taxonomic classification.</title>
        <authorList>
            <person name="Goeker M."/>
        </authorList>
    </citation>
    <scope>NUCLEOTIDE SEQUENCE [LARGE SCALE GENOMIC DNA]</scope>
    <source>
        <strain evidence="2 3">DSM 14823</strain>
    </source>
</reference>
<dbReference type="GeneID" id="78294198"/>
<evidence type="ECO:0000313" key="3">
    <source>
        <dbReference type="Proteomes" id="UP000245959"/>
    </source>
</evidence>
<evidence type="ECO:0000313" key="4">
    <source>
        <dbReference type="Proteomes" id="UP000576225"/>
    </source>
</evidence>
<dbReference type="Proteomes" id="UP000576225">
    <property type="component" value="Unassembled WGS sequence"/>
</dbReference>
<gene>
    <name evidence="2" type="ORF">C8D82_10428</name>
    <name evidence="1" type="ORF">HF882_14370</name>
</gene>
<reference evidence="1 4" key="2">
    <citation type="submission" date="2020-04" db="EMBL/GenBank/DDBJ databases">
        <authorList>
            <person name="Hitch T.C.A."/>
            <person name="Wylensek D."/>
            <person name="Clavel T."/>
        </authorList>
    </citation>
    <scope>NUCLEOTIDE SEQUENCE [LARGE SCALE GENOMIC DNA]</scope>
    <source>
        <strain evidence="1 4">COR2-253-APC-1A</strain>
    </source>
</reference>
<dbReference type="RefSeq" id="WP_133245043.1">
    <property type="nucleotide sequence ID" value="NZ_CABMMC010000043.1"/>
</dbReference>
<proteinExistence type="predicted"/>
<sequence length="538" mass="61460">MNKFRTITMYFVLVLVTLVLLFGINRIENRLDSQVAEHNLRFTGQIKNAPPVVVFTTVALGSFRGLVADLLWLRAGALQEKGNYFEMVQLARWITDLQPTFSGATAYLAWNMAYNISVTCSSFADRWRWVNEGIKLIRDQAIEYNPEDPVLYKELAWIFQHKLGNIMDDANLYYKNQLAIQMIGIVGGEPDWKGMAEAPENEKAFMKAYPEGHRFWKAAQAAGLADYQAVYQAFKSVSPAALPAGIRNRLADDEKLLAALTDYFRAQYLYEQLKLDSKVIVEINEKYGMMDWRVPESQAIYWATMGLKRTPGHVDLNCQRVITQSLYEAFRAGRLLLIDEQKFESVMIVPNLALVDAVYETFTEAQKTFEKGNSYSTFRSAKINFMKEAITILYNYGKFSKSAEYYELLRKEEPGSHRQSLESFVMDQWLEDVRDAAVKKASEVISGLIFRSINYMVYNDQDAAVANERIARYIYTKYAADLGREERTKLLPYADMKKAVVEQCIKVFPPAMVEILKAKVAAEQAEAAAEKKNSAEEK</sequence>
<dbReference type="OrthoDB" id="239224at2"/>
<protein>
    <submittedName>
        <fullName evidence="2">Uncharacterized protein</fullName>
    </submittedName>
</protein>
<organism evidence="2 3">
    <name type="scientific">Victivallis vadensis</name>
    <dbReference type="NCBI Taxonomy" id="172901"/>
    <lineage>
        <taxon>Bacteria</taxon>
        <taxon>Pseudomonadati</taxon>
        <taxon>Lentisphaerota</taxon>
        <taxon>Lentisphaeria</taxon>
        <taxon>Victivallales</taxon>
        <taxon>Victivallaceae</taxon>
        <taxon>Victivallis</taxon>
    </lineage>
</organism>
<evidence type="ECO:0000313" key="1">
    <source>
        <dbReference type="EMBL" id="NMD87769.1"/>
    </source>
</evidence>
<name>A0A2U1B898_9BACT</name>
<evidence type="ECO:0000313" key="2">
    <source>
        <dbReference type="EMBL" id="PVY44885.1"/>
    </source>
</evidence>
<keyword evidence="3" id="KW-1185">Reference proteome</keyword>
<comment type="caution">
    <text evidence="2">The sequence shown here is derived from an EMBL/GenBank/DDBJ whole genome shotgun (WGS) entry which is preliminary data.</text>
</comment>
<dbReference type="EMBL" id="QEKH01000004">
    <property type="protein sequence ID" value="PVY44885.1"/>
    <property type="molecule type" value="Genomic_DNA"/>
</dbReference>
<dbReference type="Proteomes" id="UP000245959">
    <property type="component" value="Unassembled WGS sequence"/>
</dbReference>
<dbReference type="EMBL" id="JABAEW010000030">
    <property type="protein sequence ID" value="NMD87769.1"/>
    <property type="molecule type" value="Genomic_DNA"/>
</dbReference>
<dbReference type="AlphaFoldDB" id="A0A2U1B898"/>